<feature type="transmembrane region" description="Helical" evidence="1">
    <location>
        <begin position="68"/>
        <end position="95"/>
    </location>
</feature>
<reference evidence="3" key="1">
    <citation type="journal article" date="2019" name="Int. J. Syst. Evol. Microbiol.">
        <title>The Global Catalogue of Microorganisms (GCM) 10K type strain sequencing project: providing services to taxonomists for standard genome sequencing and annotation.</title>
        <authorList>
            <consortium name="The Broad Institute Genomics Platform"/>
            <consortium name="The Broad Institute Genome Sequencing Center for Infectious Disease"/>
            <person name="Wu L."/>
            <person name="Ma J."/>
        </authorList>
    </citation>
    <scope>NUCLEOTIDE SEQUENCE [LARGE SCALE GENOMIC DNA]</scope>
    <source>
        <strain evidence="3">JCM 15089</strain>
    </source>
</reference>
<organism evidence="2 3">
    <name type="scientific">Rhizomicrobium electricum</name>
    <dbReference type="NCBI Taxonomy" id="480070"/>
    <lineage>
        <taxon>Bacteria</taxon>
        <taxon>Pseudomonadati</taxon>
        <taxon>Pseudomonadota</taxon>
        <taxon>Alphaproteobacteria</taxon>
        <taxon>Micropepsales</taxon>
        <taxon>Micropepsaceae</taxon>
        <taxon>Rhizomicrobium</taxon>
    </lineage>
</organism>
<evidence type="ECO:0000313" key="2">
    <source>
        <dbReference type="EMBL" id="GAA0577125.1"/>
    </source>
</evidence>
<evidence type="ECO:0000256" key="1">
    <source>
        <dbReference type="SAM" id="Phobius"/>
    </source>
</evidence>
<dbReference type="Proteomes" id="UP001499951">
    <property type="component" value="Unassembled WGS sequence"/>
</dbReference>
<feature type="transmembrane region" description="Helical" evidence="1">
    <location>
        <begin position="154"/>
        <end position="173"/>
    </location>
</feature>
<sequence>MQLSRKTLTARWAWTTAAAIVLLVILNVLDGALKAKTGYGTTSLQGIGSGWGVRVIVDHWTSPPDAALAGFLLGLDFLFIPLYGAALFYGALAAVDRFAAYGGRLKRILTLLALAPVGAAICDAIENVLQLYMLTHASTDIMASFALEATAAKWLGILIGVLLSLAALVGRIIKKRD</sequence>
<protein>
    <submittedName>
        <fullName evidence="2">Uncharacterized protein</fullName>
    </submittedName>
</protein>
<keyword evidence="3" id="KW-1185">Reference proteome</keyword>
<feature type="transmembrane region" description="Helical" evidence="1">
    <location>
        <begin position="107"/>
        <end position="134"/>
    </location>
</feature>
<keyword evidence="1" id="KW-0812">Transmembrane</keyword>
<dbReference type="RefSeq" id="WP_166936299.1">
    <property type="nucleotide sequence ID" value="NZ_BAAADD010000007.1"/>
</dbReference>
<accession>A0ABP3Q289</accession>
<keyword evidence="1" id="KW-1133">Transmembrane helix</keyword>
<feature type="transmembrane region" description="Helical" evidence="1">
    <location>
        <begin position="12"/>
        <end position="29"/>
    </location>
</feature>
<name>A0ABP3Q289_9PROT</name>
<proteinExistence type="predicted"/>
<gene>
    <name evidence="2" type="ORF">GCM10008942_27490</name>
</gene>
<keyword evidence="1" id="KW-0472">Membrane</keyword>
<comment type="caution">
    <text evidence="2">The sequence shown here is derived from an EMBL/GenBank/DDBJ whole genome shotgun (WGS) entry which is preliminary data.</text>
</comment>
<dbReference type="EMBL" id="BAAADD010000007">
    <property type="protein sequence ID" value="GAA0577125.1"/>
    <property type="molecule type" value="Genomic_DNA"/>
</dbReference>
<evidence type="ECO:0000313" key="3">
    <source>
        <dbReference type="Proteomes" id="UP001499951"/>
    </source>
</evidence>